<dbReference type="GO" id="GO:0005524">
    <property type="term" value="F:ATP binding"/>
    <property type="evidence" value="ECO:0007669"/>
    <property type="project" value="UniProtKB-KW"/>
</dbReference>
<dbReference type="GO" id="GO:0005829">
    <property type="term" value="C:cytosol"/>
    <property type="evidence" value="ECO:0007669"/>
    <property type="project" value="TreeGrafter"/>
</dbReference>
<feature type="domain" description="Aminoacyl-transfer RNA synthetases class-II family profile" evidence="4">
    <location>
        <begin position="1"/>
        <end position="295"/>
    </location>
</feature>
<dbReference type="EMBL" id="CP159373">
    <property type="protein sequence ID" value="XCN75307.1"/>
    <property type="molecule type" value="Genomic_DNA"/>
</dbReference>
<dbReference type="PROSITE" id="PS50862">
    <property type="entry name" value="AA_TRNA_LIGASE_II"/>
    <property type="match status" value="1"/>
</dbReference>
<dbReference type="KEGG" id="eaj:Q3M24_11450"/>
<evidence type="ECO:0000259" key="4">
    <source>
        <dbReference type="PROSITE" id="PS50862"/>
    </source>
</evidence>
<dbReference type="InterPro" id="IPR004364">
    <property type="entry name" value="Aa-tRNA-synt_II"/>
</dbReference>
<dbReference type="GO" id="GO:0006430">
    <property type="term" value="P:lysyl-tRNA aminoacylation"/>
    <property type="evidence" value="ECO:0007669"/>
    <property type="project" value="InterPro"/>
</dbReference>
<dbReference type="GO" id="GO:0000049">
    <property type="term" value="F:tRNA binding"/>
    <property type="evidence" value="ECO:0007669"/>
    <property type="project" value="TreeGrafter"/>
</dbReference>
<dbReference type="Pfam" id="PF00152">
    <property type="entry name" value="tRNA-synt_2"/>
    <property type="match status" value="1"/>
</dbReference>
<dbReference type="SUPFAM" id="SSF55681">
    <property type="entry name" value="Class II aaRS and biotin synthetases"/>
    <property type="match status" value="1"/>
</dbReference>
<proteinExistence type="predicted"/>
<dbReference type="GO" id="GO:0004824">
    <property type="term" value="F:lysine-tRNA ligase activity"/>
    <property type="evidence" value="ECO:0007669"/>
    <property type="project" value="InterPro"/>
</dbReference>
<dbReference type="PANTHER" id="PTHR42918">
    <property type="entry name" value="LYSYL-TRNA SYNTHETASE"/>
    <property type="match status" value="1"/>
</dbReference>
<keyword evidence="3" id="KW-0067">ATP-binding</keyword>
<evidence type="ECO:0000256" key="1">
    <source>
        <dbReference type="ARBA" id="ARBA00022598"/>
    </source>
</evidence>
<accession>A0AAU8M2C2</accession>
<evidence type="ECO:0000313" key="5">
    <source>
        <dbReference type="EMBL" id="XCN75307.1"/>
    </source>
</evidence>
<keyword evidence="1" id="KW-0436">Ligase</keyword>
<dbReference type="AlphaFoldDB" id="A0AAU8M2C2"/>
<name>A0AAU8M2C2_9BACT</name>
<dbReference type="InterPro" id="IPR045864">
    <property type="entry name" value="aa-tRNA-synth_II/BPL/LPL"/>
</dbReference>
<dbReference type="PANTHER" id="PTHR42918:SF6">
    <property type="entry name" value="ELONGATION FACTOR P--(R)-BETA-LYSINE LIGASE"/>
    <property type="match status" value="1"/>
</dbReference>
<evidence type="ECO:0000256" key="2">
    <source>
        <dbReference type="ARBA" id="ARBA00022741"/>
    </source>
</evidence>
<organism evidence="5">
    <name type="scientific">Candidatus Electrothrix aestuarii</name>
    <dbReference type="NCBI Taxonomy" id="3062594"/>
    <lineage>
        <taxon>Bacteria</taxon>
        <taxon>Pseudomonadati</taxon>
        <taxon>Thermodesulfobacteriota</taxon>
        <taxon>Desulfobulbia</taxon>
        <taxon>Desulfobulbales</taxon>
        <taxon>Desulfobulbaceae</taxon>
        <taxon>Candidatus Electrothrix</taxon>
    </lineage>
</organism>
<reference evidence="5" key="2">
    <citation type="submission" date="2024-06" db="EMBL/GenBank/DDBJ databases">
        <authorList>
            <person name="Plum-Jensen L.E."/>
            <person name="Schramm A."/>
            <person name="Marshall I.P.G."/>
        </authorList>
    </citation>
    <scope>NUCLEOTIDE SEQUENCE</scope>
    <source>
        <strain evidence="5">Rat1</strain>
    </source>
</reference>
<sequence>MLSPEGLKQRSLMIQRVRSFFYQREYIEVDTPVRLPVLIPEAEIAPLTSEKYFLQTSPELCMKRLLAQGCSKIFQICPCFRKGERGRLHQEEFTMLEWYHTGWSYKELMEECEQMIQQVAEKNALNHSDQTISLQKPWQRLPVNDAFQRYTGMSAQEALEAGQFDLLLVEKVEPELGWEVPVFLYDYPIALASLARPKPESPDLAERFELYIAGIEVANGFSELTDPVAQRYRFEEEIRKAQIYGRSCAMPDKFLTDLKNLPACAGIALGLDRLFMLLLEQRSLAEALSFAEEDL</sequence>
<reference evidence="5" key="1">
    <citation type="journal article" date="2024" name="Syst. Appl. Microbiol.">
        <title>First single-strain enrichments of Electrothrix cable bacteria, description of E. aestuarii sp. nov. and E. rattekaaiensis sp. nov., and proposal of a cable bacteria taxonomy following the rules of the SeqCode.</title>
        <authorList>
            <person name="Plum-Jensen L.E."/>
            <person name="Schramm A."/>
            <person name="Marshall I.P.G."/>
        </authorList>
    </citation>
    <scope>NUCLEOTIDE SEQUENCE</scope>
    <source>
        <strain evidence="5">Rat1</strain>
    </source>
</reference>
<protein>
    <submittedName>
        <fullName evidence="5">EF-P lysine aminoacylase EpmA</fullName>
    </submittedName>
</protein>
<dbReference type="NCBIfam" id="TIGR00462">
    <property type="entry name" value="genX"/>
    <property type="match status" value="1"/>
</dbReference>
<dbReference type="InterPro" id="IPR006195">
    <property type="entry name" value="aa-tRNA-synth_II"/>
</dbReference>
<dbReference type="InterPro" id="IPR004525">
    <property type="entry name" value="EpmA"/>
</dbReference>
<dbReference type="Gene3D" id="3.30.930.10">
    <property type="entry name" value="Bira Bifunctional Protein, Domain 2"/>
    <property type="match status" value="1"/>
</dbReference>
<gene>
    <name evidence="5" type="primary">epmA</name>
    <name evidence="5" type="ORF">Q3M24_11450</name>
</gene>
<keyword evidence="2" id="KW-0547">Nucleotide-binding</keyword>
<evidence type="ECO:0000256" key="3">
    <source>
        <dbReference type="ARBA" id="ARBA00022840"/>
    </source>
</evidence>